<protein>
    <submittedName>
        <fullName evidence="3">von Willebrand factor type A domain protein</fullName>
    </submittedName>
</protein>
<feature type="compositionally biased region" description="Pro residues" evidence="1">
    <location>
        <begin position="486"/>
        <end position="496"/>
    </location>
</feature>
<feature type="region of interest" description="Disordered" evidence="1">
    <location>
        <begin position="441"/>
        <end position="546"/>
    </location>
</feature>
<organism evidence="3 4">
    <name type="scientific">Teladorsagia circumcincta</name>
    <name type="common">Brown stomach worm</name>
    <name type="synonym">Ostertagia circumcincta</name>
    <dbReference type="NCBI Taxonomy" id="45464"/>
    <lineage>
        <taxon>Eukaryota</taxon>
        <taxon>Metazoa</taxon>
        <taxon>Ecdysozoa</taxon>
        <taxon>Nematoda</taxon>
        <taxon>Chromadorea</taxon>
        <taxon>Rhabditida</taxon>
        <taxon>Rhabditina</taxon>
        <taxon>Rhabditomorpha</taxon>
        <taxon>Strongyloidea</taxon>
        <taxon>Trichostrongylidae</taxon>
        <taxon>Teladorsagia</taxon>
    </lineage>
</organism>
<dbReference type="EMBL" id="KZ345017">
    <property type="protein sequence ID" value="PIO76995.1"/>
    <property type="molecule type" value="Genomic_DNA"/>
</dbReference>
<feature type="compositionally biased region" description="Low complexity" evidence="1">
    <location>
        <begin position="222"/>
        <end position="236"/>
    </location>
</feature>
<feature type="compositionally biased region" description="Pro residues" evidence="1">
    <location>
        <begin position="749"/>
        <end position="781"/>
    </location>
</feature>
<dbReference type="OrthoDB" id="5987692at2759"/>
<feature type="region of interest" description="Disordered" evidence="1">
    <location>
        <begin position="740"/>
        <end position="788"/>
    </location>
</feature>
<evidence type="ECO:0000313" key="4">
    <source>
        <dbReference type="Proteomes" id="UP000230423"/>
    </source>
</evidence>
<keyword evidence="4" id="KW-1185">Reference proteome</keyword>
<dbReference type="SUPFAM" id="SSF53300">
    <property type="entry name" value="vWA-like"/>
    <property type="match status" value="1"/>
</dbReference>
<feature type="compositionally biased region" description="Polar residues" evidence="1">
    <location>
        <begin position="314"/>
        <end position="329"/>
    </location>
</feature>
<evidence type="ECO:0000256" key="1">
    <source>
        <dbReference type="SAM" id="MobiDB-lite"/>
    </source>
</evidence>
<name>A0A2G9V3C7_TELCI</name>
<feature type="compositionally biased region" description="Polar residues" evidence="1">
    <location>
        <begin position="498"/>
        <end position="512"/>
    </location>
</feature>
<dbReference type="Gene3D" id="3.40.50.410">
    <property type="entry name" value="von Willebrand factor, type A domain"/>
    <property type="match status" value="1"/>
</dbReference>
<evidence type="ECO:0000259" key="2">
    <source>
        <dbReference type="PROSITE" id="PS50234"/>
    </source>
</evidence>
<evidence type="ECO:0000313" key="3">
    <source>
        <dbReference type="EMBL" id="PIO76995.1"/>
    </source>
</evidence>
<proteinExistence type="predicted"/>
<dbReference type="AlphaFoldDB" id="A0A2G9V3C7"/>
<feature type="compositionally biased region" description="Polar residues" evidence="1">
    <location>
        <begin position="147"/>
        <end position="159"/>
    </location>
</feature>
<dbReference type="InterPro" id="IPR036465">
    <property type="entry name" value="vWFA_dom_sf"/>
</dbReference>
<feature type="compositionally biased region" description="Polar residues" evidence="1">
    <location>
        <begin position="114"/>
        <end position="124"/>
    </location>
</feature>
<sequence length="846" mass="88052">MIEMIGVKYGEGSLIVMSDGASSDCGTGPYQISEFQISANLRSLGFQTIYIPIGPIVSKQNIARVAGEQTQIVEIKDFAKADSGVIQRVVQKLEHPSSDEPPPPAVAPPPGATQGPNQNSNTDAPSKPGMTKGPDSQTYFGPDVSVITFTVPGSQQKLTTGRRPLQPSHKTPARPDAQTDFPPGVSVYTITLPPGSREKGTPGPGLSQPSGKVTRGQGTAIPPGGTVVTAPPGYDRPSPPRPGPSNEQETPGPGPSNEQVTPGPGPSQPSGIVTQGITIPPNGIVMTAPPGYDGPSPPGPGPSNEQVTPGPGPSNEQVTLGQGPSQPSGKITRGQGTAIPPGGTVVTAPPGPVGERNPAPDSRTDFPPGIAVHTITLPPGSQEKGTPETGSLQPGRKPTQGQEITFPAGEIVTTAPPVSKGELPKGPDSLTYLPPWLSTLVFTVPPGSQEKGTPGSGPLQPSGKVTPGGGITIPPRGIVMTAPPGFDGPPSPPGPEPSNEQVTQGPGPSTPNGPIIQGPGPLNPDGQRTKGPAPPPVTGPATLRGSLTQRNGESKAVVLILDGSSSVTESKWRKLKDYVDSVADSIQDAKLGVVSIGCPSKKSIPLREYTRRDFSRELGKLAYPGGKNDMYGALSIARDILEIDRSKWKAVLIFSNGQQGTRSCTKGDSREDEFTIIEKLREDGVATPFFTFEGNGRGYSSYIRNLAGSDDYVLDINIAGPRSEIARSLSEVERKLDNLNFPNMVPGGTTPPPPPTGINPATNPPPSARKPVAPPPRPRGPGPAGCGQMSLLERDGESKTVLFILDSSISVTASKWKKLQRVVYFRDEFLLAAVGLKVVLEVMVFE</sequence>
<dbReference type="PROSITE" id="PS50234">
    <property type="entry name" value="VWFA"/>
    <property type="match status" value="1"/>
</dbReference>
<dbReference type="Pfam" id="PF13519">
    <property type="entry name" value="VWA_2"/>
    <property type="match status" value="1"/>
</dbReference>
<feature type="domain" description="VWFA" evidence="2">
    <location>
        <begin position="556"/>
        <end position="739"/>
    </location>
</feature>
<dbReference type="SMART" id="SM00327">
    <property type="entry name" value="VWA"/>
    <property type="match status" value="1"/>
</dbReference>
<feature type="compositionally biased region" description="Polar residues" evidence="1">
    <location>
        <begin position="268"/>
        <end position="277"/>
    </location>
</feature>
<gene>
    <name evidence="3" type="ORF">TELCIR_00906</name>
</gene>
<feature type="compositionally biased region" description="Pro residues" evidence="1">
    <location>
        <begin position="99"/>
        <end position="111"/>
    </location>
</feature>
<feature type="region of interest" description="Disordered" evidence="1">
    <location>
        <begin position="93"/>
        <end position="426"/>
    </location>
</feature>
<reference evidence="3 4" key="1">
    <citation type="submission" date="2015-09" db="EMBL/GenBank/DDBJ databases">
        <title>Draft genome of the parasitic nematode Teladorsagia circumcincta isolate WARC Sus (inbred).</title>
        <authorList>
            <person name="Mitreva M."/>
        </authorList>
    </citation>
    <scope>NUCLEOTIDE SEQUENCE [LARGE SCALE GENOMIC DNA]</scope>
    <source>
        <strain evidence="3 4">S</strain>
    </source>
</reference>
<dbReference type="CDD" id="cd00198">
    <property type="entry name" value="vWFA"/>
    <property type="match status" value="1"/>
</dbReference>
<dbReference type="Proteomes" id="UP000230423">
    <property type="component" value="Unassembled WGS sequence"/>
</dbReference>
<accession>A0A2G9V3C7</accession>
<dbReference type="InterPro" id="IPR002035">
    <property type="entry name" value="VWF_A"/>
</dbReference>